<evidence type="ECO:0000313" key="3">
    <source>
        <dbReference type="Proteomes" id="UP000037035"/>
    </source>
</evidence>
<keyword evidence="3" id="KW-1185">Reference proteome</keyword>
<dbReference type="EMBL" id="LAVV01010991">
    <property type="protein sequence ID" value="KNZ48334.1"/>
    <property type="molecule type" value="Genomic_DNA"/>
</dbReference>
<evidence type="ECO:0000256" key="1">
    <source>
        <dbReference type="SAM" id="Phobius"/>
    </source>
</evidence>
<keyword evidence="1" id="KW-0472">Membrane</keyword>
<reference evidence="2 3" key="1">
    <citation type="submission" date="2015-08" db="EMBL/GenBank/DDBJ databases">
        <title>Next Generation Sequencing and Analysis of the Genome of Puccinia sorghi L Schw, the Causal Agent of Maize Common Rust.</title>
        <authorList>
            <person name="Rochi L."/>
            <person name="Burguener G."/>
            <person name="Darino M."/>
            <person name="Turjanski A."/>
            <person name="Kreff E."/>
            <person name="Dieguez M.J."/>
            <person name="Sacco F."/>
        </authorList>
    </citation>
    <scope>NUCLEOTIDE SEQUENCE [LARGE SCALE GENOMIC DNA]</scope>
    <source>
        <strain evidence="2 3">RO10H11247</strain>
    </source>
</reference>
<keyword evidence="1" id="KW-1133">Transmembrane helix</keyword>
<dbReference type="AlphaFoldDB" id="A0A0L6UII2"/>
<feature type="transmembrane region" description="Helical" evidence="1">
    <location>
        <begin position="58"/>
        <end position="76"/>
    </location>
</feature>
<organism evidence="2 3">
    <name type="scientific">Puccinia sorghi</name>
    <dbReference type="NCBI Taxonomy" id="27349"/>
    <lineage>
        <taxon>Eukaryota</taxon>
        <taxon>Fungi</taxon>
        <taxon>Dikarya</taxon>
        <taxon>Basidiomycota</taxon>
        <taxon>Pucciniomycotina</taxon>
        <taxon>Pucciniomycetes</taxon>
        <taxon>Pucciniales</taxon>
        <taxon>Pucciniaceae</taxon>
        <taxon>Puccinia</taxon>
    </lineage>
</organism>
<proteinExistence type="predicted"/>
<protein>
    <submittedName>
        <fullName evidence="2">Uncharacterized protein</fullName>
    </submittedName>
</protein>
<accession>A0A0L6UII2</accession>
<feature type="non-terminal residue" evidence="2">
    <location>
        <position position="1"/>
    </location>
</feature>
<name>A0A0L6UII2_9BASI</name>
<comment type="caution">
    <text evidence="2">The sequence shown here is derived from an EMBL/GenBank/DDBJ whole genome shotgun (WGS) entry which is preliminary data.</text>
</comment>
<gene>
    <name evidence="2" type="ORF">VP01_5745g1</name>
</gene>
<evidence type="ECO:0000313" key="2">
    <source>
        <dbReference type="EMBL" id="KNZ48334.1"/>
    </source>
</evidence>
<sequence>MKKKIKVTKLWSILRRLFTESDIWFFRLALTEVILPTAVGCIPSQLGVAKFGNLKASQFYTLFVYVIQLILSEFFVSDINNTNEKSNDCTTADVKLIMR</sequence>
<dbReference type="VEuPathDB" id="FungiDB:VP01_5745g1"/>
<dbReference type="STRING" id="27349.A0A0L6UII2"/>
<feature type="transmembrane region" description="Helical" evidence="1">
    <location>
        <begin position="24"/>
        <end position="46"/>
    </location>
</feature>
<keyword evidence="1" id="KW-0812">Transmembrane</keyword>
<dbReference type="Proteomes" id="UP000037035">
    <property type="component" value="Unassembled WGS sequence"/>
</dbReference>
<dbReference type="OrthoDB" id="3247418at2759"/>